<organism evidence="1 2">
    <name type="scientific">Dallia pectoralis</name>
    <name type="common">Alaska blackfish</name>
    <dbReference type="NCBI Taxonomy" id="75939"/>
    <lineage>
        <taxon>Eukaryota</taxon>
        <taxon>Metazoa</taxon>
        <taxon>Chordata</taxon>
        <taxon>Craniata</taxon>
        <taxon>Vertebrata</taxon>
        <taxon>Euteleostomi</taxon>
        <taxon>Actinopterygii</taxon>
        <taxon>Neopterygii</taxon>
        <taxon>Teleostei</taxon>
        <taxon>Protacanthopterygii</taxon>
        <taxon>Esociformes</taxon>
        <taxon>Umbridae</taxon>
        <taxon>Dallia</taxon>
    </lineage>
</organism>
<name>A0ACC2HMH3_DALPE</name>
<evidence type="ECO:0000313" key="2">
    <source>
        <dbReference type="Proteomes" id="UP001157502"/>
    </source>
</evidence>
<evidence type="ECO:0000313" key="1">
    <source>
        <dbReference type="EMBL" id="KAJ8017002.1"/>
    </source>
</evidence>
<reference evidence="1" key="1">
    <citation type="submission" date="2021-05" db="EMBL/GenBank/DDBJ databases">
        <authorList>
            <person name="Pan Q."/>
            <person name="Jouanno E."/>
            <person name="Zahm M."/>
            <person name="Klopp C."/>
            <person name="Cabau C."/>
            <person name="Louis A."/>
            <person name="Berthelot C."/>
            <person name="Parey E."/>
            <person name="Roest Crollius H."/>
            <person name="Montfort J."/>
            <person name="Robinson-Rechavi M."/>
            <person name="Bouchez O."/>
            <person name="Lampietro C."/>
            <person name="Lopez Roques C."/>
            <person name="Donnadieu C."/>
            <person name="Postlethwait J."/>
            <person name="Bobe J."/>
            <person name="Dillon D."/>
            <person name="Chandos A."/>
            <person name="von Hippel F."/>
            <person name="Guiguen Y."/>
        </authorList>
    </citation>
    <scope>NUCLEOTIDE SEQUENCE</scope>
    <source>
        <strain evidence="1">YG-Jan2019</strain>
    </source>
</reference>
<sequence length="367" mass="40862">MVSATAITRIILLSCVCKLKNCNSDNTFKSANSSKLTALPPDDLGGGDLFSKPIIPIDASCPLPLYPKTHTHSNHATAAMTHHPGNSVREHMKWAGLLGCEAVLSGMALMQANNMSGISQKKTVSQHGQGQRDDAGAEGHQQQSQQTHHGHHNNHQSHAHLSHMVLPSGVSCPPLLIRKDGHSFHASRLLDEKDMQGSQNMQPTKKKHRKAGTPNKLREKVEQVELDINEGDDHNSQVQKNFICDHCYGAFRSSYHLKRHILTHTGEKPFACDVCDMRFIQRYHLDRHKRVHSGEKPYQCDRCNQNFSRTDRLLRHRRLCGAAGSIPKVENQSNFSCDVRGGAYSQDATGHTANWSPLQQQNNRLAV</sequence>
<accession>A0ACC2HMH3</accession>
<proteinExistence type="predicted"/>
<protein>
    <submittedName>
        <fullName evidence="1">Uncharacterized protein</fullName>
    </submittedName>
</protein>
<dbReference type="Proteomes" id="UP001157502">
    <property type="component" value="Chromosome 1"/>
</dbReference>
<comment type="caution">
    <text evidence="1">The sequence shown here is derived from an EMBL/GenBank/DDBJ whole genome shotgun (WGS) entry which is preliminary data.</text>
</comment>
<keyword evidence="2" id="KW-1185">Reference proteome</keyword>
<gene>
    <name evidence="1" type="ORF">DPEC_G00013240</name>
</gene>
<dbReference type="EMBL" id="CM055728">
    <property type="protein sequence ID" value="KAJ8017002.1"/>
    <property type="molecule type" value="Genomic_DNA"/>
</dbReference>